<accession>A0AAW1QFQ7</accession>
<evidence type="ECO:0000313" key="4">
    <source>
        <dbReference type="EMBL" id="KAK9820183.1"/>
    </source>
</evidence>
<evidence type="ECO:0000313" key="5">
    <source>
        <dbReference type="Proteomes" id="UP001489004"/>
    </source>
</evidence>
<comment type="subcellular location">
    <subcellularLocation>
        <location evidence="1">Plastid</location>
    </subcellularLocation>
</comment>
<evidence type="ECO:0000256" key="1">
    <source>
        <dbReference type="ARBA" id="ARBA00004474"/>
    </source>
</evidence>
<evidence type="ECO:0000259" key="3">
    <source>
        <dbReference type="Pfam" id="PF04755"/>
    </source>
</evidence>
<reference evidence="4 5" key="1">
    <citation type="journal article" date="2024" name="Nat. Commun.">
        <title>Phylogenomics reveals the evolutionary origins of lichenization in chlorophyte algae.</title>
        <authorList>
            <person name="Puginier C."/>
            <person name="Libourel C."/>
            <person name="Otte J."/>
            <person name="Skaloud P."/>
            <person name="Haon M."/>
            <person name="Grisel S."/>
            <person name="Petersen M."/>
            <person name="Berrin J.G."/>
            <person name="Delaux P.M."/>
            <person name="Dal Grande F."/>
            <person name="Keller J."/>
        </authorList>
    </citation>
    <scope>NUCLEOTIDE SEQUENCE [LARGE SCALE GENOMIC DNA]</scope>
    <source>
        <strain evidence="4 5">SAG 2043</strain>
    </source>
</reference>
<comment type="caution">
    <text evidence="4">The sequence shown here is derived from an EMBL/GenBank/DDBJ whole genome shotgun (WGS) entry which is preliminary data.</text>
</comment>
<gene>
    <name evidence="4" type="ORF">WJX72_007235</name>
</gene>
<dbReference type="Pfam" id="PF04755">
    <property type="entry name" value="PAP_fibrillin"/>
    <property type="match status" value="2"/>
</dbReference>
<sequence length="406" mass="44358">MQTCAALTVSAPRSGTLRLSSRSTKSRNAEQVILECLQGVKGRGKSGMTPELLEKFDAAVLELERAGGIQAPTASPQLEGRWKLLFTTRPGTASPIQRTFTGVESFVVYQEILLSGEQGARVYNIVKFGRLGELKAEAEAITDSQPMEGFTPRKGPGIALFGKSSVNTPAAPDLRIDFQFDRAAFDFKLLPFKVPYPVPFKLLGDETKGWLDITYLSADGTFRLSRGNKGTLFVLTKDPPAKQRLLSAIANGDDEAVLAIAEELAADCPESKPATSGAAEGKWRLRWSAQAEDANFLQKKLSGQLRNYQIIGGSAGRGRLENLVELGVGIRVRALAACEPSTSARTSVYIDELRLEVGGLRLPFPIKLDRPGNPGYVDWLYLDEDLRITRGNKGSIFVHTRERDEQ</sequence>
<name>A0AAW1QFQ7_9CHLO</name>
<protein>
    <recommendedName>
        <fullName evidence="3">Plastid lipid-associated protein/fibrillin conserved domain-containing protein</fullName>
    </recommendedName>
</protein>
<dbReference type="GO" id="GO:0009536">
    <property type="term" value="C:plastid"/>
    <property type="evidence" value="ECO:0007669"/>
    <property type="project" value="UniProtKB-SubCell"/>
</dbReference>
<dbReference type="InterPro" id="IPR039633">
    <property type="entry name" value="PAP"/>
</dbReference>
<dbReference type="AlphaFoldDB" id="A0AAW1QFQ7"/>
<dbReference type="EMBL" id="JALJOR010000003">
    <property type="protein sequence ID" value="KAK9820183.1"/>
    <property type="molecule type" value="Genomic_DNA"/>
</dbReference>
<organism evidence="4 5">
    <name type="scientific">[Myrmecia] bisecta</name>
    <dbReference type="NCBI Taxonomy" id="41462"/>
    <lineage>
        <taxon>Eukaryota</taxon>
        <taxon>Viridiplantae</taxon>
        <taxon>Chlorophyta</taxon>
        <taxon>core chlorophytes</taxon>
        <taxon>Trebouxiophyceae</taxon>
        <taxon>Trebouxiales</taxon>
        <taxon>Trebouxiaceae</taxon>
        <taxon>Myrmecia</taxon>
    </lineage>
</organism>
<dbReference type="Proteomes" id="UP001489004">
    <property type="component" value="Unassembled WGS sequence"/>
</dbReference>
<evidence type="ECO:0000256" key="2">
    <source>
        <dbReference type="ARBA" id="ARBA00022640"/>
    </source>
</evidence>
<keyword evidence="2" id="KW-0934">Plastid</keyword>
<keyword evidence="5" id="KW-1185">Reference proteome</keyword>
<dbReference type="PANTHER" id="PTHR31906">
    <property type="entry name" value="PLASTID-LIPID-ASSOCIATED PROTEIN 4, CHLOROPLASTIC-RELATED"/>
    <property type="match status" value="1"/>
</dbReference>
<feature type="domain" description="Plastid lipid-associated protein/fibrillin conserved" evidence="3">
    <location>
        <begin position="253"/>
        <end position="398"/>
    </location>
</feature>
<proteinExistence type="predicted"/>
<feature type="domain" description="Plastid lipid-associated protein/fibrillin conserved" evidence="3">
    <location>
        <begin position="30"/>
        <end position="235"/>
    </location>
</feature>
<dbReference type="InterPro" id="IPR006843">
    <property type="entry name" value="PAP/fibrillin_dom"/>
</dbReference>